<accession>A0AAW0B7Q1</accession>
<evidence type="ECO:0000313" key="1">
    <source>
        <dbReference type="EMBL" id="KAK7022066.1"/>
    </source>
</evidence>
<dbReference type="Gene3D" id="3.80.10.10">
    <property type="entry name" value="Ribonuclease Inhibitor"/>
    <property type="match status" value="1"/>
</dbReference>
<dbReference type="EMBL" id="JAYKXP010000153">
    <property type="protein sequence ID" value="KAK7022066.1"/>
    <property type="molecule type" value="Genomic_DNA"/>
</dbReference>
<evidence type="ECO:0000313" key="2">
    <source>
        <dbReference type="Proteomes" id="UP001383192"/>
    </source>
</evidence>
<gene>
    <name evidence="1" type="ORF">VNI00_017048</name>
</gene>
<comment type="caution">
    <text evidence="1">The sequence shown here is derived from an EMBL/GenBank/DDBJ whole genome shotgun (WGS) entry which is preliminary data.</text>
</comment>
<dbReference type="AlphaFoldDB" id="A0AAW0B7Q1"/>
<protein>
    <submittedName>
        <fullName evidence="1">Uncharacterized protein</fullName>
    </submittedName>
</protein>
<keyword evidence="2" id="KW-1185">Reference proteome</keyword>
<name>A0AAW0B7Q1_9AGAR</name>
<organism evidence="1 2">
    <name type="scientific">Paramarasmius palmivorus</name>
    <dbReference type="NCBI Taxonomy" id="297713"/>
    <lineage>
        <taxon>Eukaryota</taxon>
        <taxon>Fungi</taxon>
        <taxon>Dikarya</taxon>
        <taxon>Basidiomycota</taxon>
        <taxon>Agaricomycotina</taxon>
        <taxon>Agaricomycetes</taxon>
        <taxon>Agaricomycetidae</taxon>
        <taxon>Agaricales</taxon>
        <taxon>Marasmiineae</taxon>
        <taxon>Marasmiaceae</taxon>
        <taxon>Paramarasmius</taxon>
    </lineage>
</organism>
<dbReference type="InterPro" id="IPR032675">
    <property type="entry name" value="LRR_dom_sf"/>
</dbReference>
<reference evidence="1 2" key="1">
    <citation type="submission" date="2024-01" db="EMBL/GenBank/DDBJ databases">
        <title>A draft genome for a cacao thread blight-causing isolate of Paramarasmius palmivorus.</title>
        <authorList>
            <person name="Baruah I.K."/>
            <person name="Bukari Y."/>
            <person name="Amoako-Attah I."/>
            <person name="Meinhardt L.W."/>
            <person name="Bailey B.A."/>
            <person name="Cohen S.P."/>
        </authorList>
    </citation>
    <scope>NUCLEOTIDE SEQUENCE [LARGE SCALE GENOMIC DNA]</scope>
    <source>
        <strain evidence="1 2">GH-12</strain>
    </source>
</reference>
<dbReference type="Proteomes" id="UP001383192">
    <property type="component" value="Unassembled WGS sequence"/>
</dbReference>
<sequence>MAVNQDMIDHQLISTVKAVCPTLRSFSMKVHVVDIYCPQLRASDLPEFSQFLSNLTHLHISLPVDAAMAAIRSCSSRLISAQLELNQLLSPPADNGAPTHSLIHFPVLAVLAINTTCDLDGSGYGVATLSRVLDQISAPYLCQLVISLDDIEESFDGSFAPSLQRLIAQLDSAQSLKHLSLRGLSVDDYQLLEIFEATDGLTDLVVEEKGGERIITDSMMRTLTWVGGGVTGMLCLESVMMY</sequence>
<proteinExistence type="predicted"/>